<reference evidence="2" key="1">
    <citation type="journal article" date="2019" name="bioRxiv">
        <title>The Genome of the Zebra Mussel, Dreissena polymorpha: A Resource for Invasive Species Research.</title>
        <authorList>
            <person name="McCartney M.A."/>
            <person name="Auch B."/>
            <person name="Kono T."/>
            <person name="Mallez S."/>
            <person name="Zhang Y."/>
            <person name="Obille A."/>
            <person name="Becker A."/>
            <person name="Abrahante J.E."/>
            <person name="Garbe J."/>
            <person name="Badalamenti J.P."/>
            <person name="Herman A."/>
            <person name="Mangelson H."/>
            <person name="Liachko I."/>
            <person name="Sullivan S."/>
            <person name="Sone E.D."/>
            <person name="Koren S."/>
            <person name="Silverstein K.A.T."/>
            <person name="Beckman K.B."/>
            <person name="Gohl D.M."/>
        </authorList>
    </citation>
    <scope>NUCLEOTIDE SEQUENCE</scope>
    <source>
        <strain evidence="2">Duluth1</strain>
        <tissue evidence="2">Whole animal</tissue>
    </source>
</reference>
<accession>A0A9D4KFU0</accession>
<name>A0A9D4KFU0_DREPO</name>
<gene>
    <name evidence="2" type="ORF">DPMN_111770</name>
</gene>
<keyword evidence="3" id="KW-1185">Reference proteome</keyword>
<dbReference type="AlphaFoldDB" id="A0A9D4KFU0"/>
<organism evidence="2 3">
    <name type="scientific">Dreissena polymorpha</name>
    <name type="common">Zebra mussel</name>
    <name type="synonym">Mytilus polymorpha</name>
    <dbReference type="NCBI Taxonomy" id="45954"/>
    <lineage>
        <taxon>Eukaryota</taxon>
        <taxon>Metazoa</taxon>
        <taxon>Spiralia</taxon>
        <taxon>Lophotrochozoa</taxon>
        <taxon>Mollusca</taxon>
        <taxon>Bivalvia</taxon>
        <taxon>Autobranchia</taxon>
        <taxon>Heteroconchia</taxon>
        <taxon>Euheterodonta</taxon>
        <taxon>Imparidentia</taxon>
        <taxon>Neoheterodontei</taxon>
        <taxon>Myida</taxon>
        <taxon>Dreissenoidea</taxon>
        <taxon>Dreissenidae</taxon>
        <taxon>Dreissena</taxon>
    </lineage>
</organism>
<sequence length="87" mass="10108">MLDGNSGLEKLTQGCGNGLLLCGMIYLGLALLVSEPLSDSDSDEKVDFLGRFDFRCWSLLFWYGWFCRFRVSIFTWNRVQRKYKIPL</sequence>
<keyword evidence="1" id="KW-0472">Membrane</keyword>
<dbReference type="Proteomes" id="UP000828390">
    <property type="component" value="Unassembled WGS sequence"/>
</dbReference>
<feature type="transmembrane region" description="Helical" evidence="1">
    <location>
        <begin position="18"/>
        <end position="37"/>
    </location>
</feature>
<comment type="caution">
    <text evidence="2">The sequence shown here is derived from an EMBL/GenBank/DDBJ whole genome shotgun (WGS) entry which is preliminary data.</text>
</comment>
<evidence type="ECO:0000313" key="2">
    <source>
        <dbReference type="EMBL" id="KAH3838361.1"/>
    </source>
</evidence>
<protein>
    <submittedName>
        <fullName evidence="2">Uncharacterized protein</fullName>
    </submittedName>
</protein>
<feature type="transmembrane region" description="Helical" evidence="1">
    <location>
        <begin position="57"/>
        <end position="76"/>
    </location>
</feature>
<dbReference type="EMBL" id="JAIWYP010000004">
    <property type="protein sequence ID" value="KAH3838361.1"/>
    <property type="molecule type" value="Genomic_DNA"/>
</dbReference>
<evidence type="ECO:0000313" key="3">
    <source>
        <dbReference type="Proteomes" id="UP000828390"/>
    </source>
</evidence>
<keyword evidence="1" id="KW-1133">Transmembrane helix</keyword>
<evidence type="ECO:0000256" key="1">
    <source>
        <dbReference type="SAM" id="Phobius"/>
    </source>
</evidence>
<keyword evidence="1" id="KW-0812">Transmembrane</keyword>
<reference evidence="2" key="2">
    <citation type="submission" date="2020-11" db="EMBL/GenBank/DDBJ databases">
        <authorList>
            <person name="McCartney M.A."/>
            <person name="Auch B."/>
            <person name="Kono T."/>
            <person name="Mallez S."/>
            <person name="Becker A."/>
            <person name="Gohl D.M."/>
            <person name="Silverstein K.A.T."/>
            <person name="Koren S."/>
            <person name="Bechman K.B."/>
            <person name="Herman A."/>
            <person name="Abrahante J.E."/>
            <person name="Garbe J."/>
        </authorList>
    </citation>
    <scope>NUCLEOTIDE SEQUENCE</scope>
    <source>
        <strain evidence="2">Duluth1</strain>
        <tissue evidence="2">Whole animal</tissue>
    </source>
</reference>
<proteinExistence type="predicted"/>